<dbReference type="RefSeq" id="WP_073367735.1">
    <property type="nucleotide sequence ID" value="NZ_FQWB01000001.1"/>
</dbReference>
<evidence type="ECO:0000256" key="8">
    <source>
        <dbReference type="ARBA" id="ARBA00048270"/>
    </source>
</evidence>
<keyword evidence="16" id="KW-1185">Reference proteome</keyword>
<dbReference type="InterPro" id="IPR020056">
    <property type="entry name" value="Rbsml_bL25/Gln-tRNA_synth_N"/>
</dbReference>
<dbReference type="FunFam" id="2.40.240.10:FF:000001">
    <property type="entry name" value="Glutamine--tRNA ligase"/>
    <property type="match status" value="1"/>
</dbReference>
<dbReference type="GO" id="GO:0006424">
    <property type="term" value="P:glutamyl-tRNA aminoacylation"/>
    <property type="evidence" value="ECO:0007669"/>
    <property type="project" value="UniProtKB-UniRule"/>
</dbReference>
<feature type="binding site" evidence="9">
    <location>
        <begin position="277"/>
        <end position="279"/>
    </location>
    <ligand>
        <name>ATP</name>
        <dbReference type="ChEBI" id="CHEBI:30616"/>
    </ligand>
</feature>
<accession>A0A1M5EZD5</accession>
<dbReference type="InterPro" id="IPR011035">
    <property type="entry name" value="Ribosomal_bL25/Gln-tRNA_synth"/>
</dbReference>
<dbReference type="Pfam" id="PF03950">
    <property type="entry name" value="tRNA-synt_1c_C"/>
    <property type="match status" value="1"/>
</dbReference>
<dbReference type="GO" id="GO:0005524">
    <property type="term" value="F:ATP binding"/>
    <property type="evidence" value="ECO:0007669"/>
    <property type="project" value="UniProtKB-UniRule"/>
</dbReference>
<dbReference type="InterPro" id="IPR050132">
    <property type="entry name" value="Gln/Glu-tRNA_Ligase"/>
</dbReference>
<dbReference type="PANTHER" id="PTHR43097">
    <property type="entry name" value="GLUTAMINE-TRNA LIGASE"/>
    <property type="match status" value="1"/>
</dbReference>
<evidence type="ECO:0000256" key="7">
    <source>
        <dbReference type="ARBA" id="ARBA00023146"/>
    </source>
</evidence>
<dbReference type="SUPFAM" id="SSF50715">
    <property type="entry name" value="Ribosomal protein L25-like"/>
    <property type="match status" value="1"/>
</dbReference>
<evidence type="ECO:0000256" key="11">
    <source>
        <dbReference type="SAM" id="MobiDB-lite"/>
    </source>
</evidence>
<feature type="short sequence motif" description="'HIGH' region" evidence="9">
    <location>
        <begin position="34"/>
        <end position="44"/>
    </location>
</feature>
<feature type="binding site" evidence="9">
    <location>
        <begin position="35"/>
        <end position="37"/>
    </location>
    <ligand>
        <name>ATP</name>
        <dbReference type="ChEBI" id="CHEBI:30616"/>
    </ligand>
</feature>
<gene>
    <name evidence="9" type="primary">glnS</name>
    <name evidence="15" type="ORF">SAMN05443549_101554</name>
</gene>
<feature type="binding site" evidence="9">
    <location>
        <position position="230"/>
    </location>
    <ligand>
        <name>ATP</name>
        <dbReference type="ChEBI" id="CHEBI:30616"/>
    </ligand>
</feature>
<dbReference type="InterPro" id="IPR020059">
    <property type="entry name" value="Glu/Gln-tRNA-synth_Ib_codon-bd"/>
</dbReference>
<dbReference type="NCBIfam" id="TIGR00440">
    <property type="entry name" value="glnS"/>
    <property type="match status" value="1"/>
</dbReference>
<feature type="domain" description="tRNA synthetases class I (E and Q) anti-codon binding" evidence="14">
    <location>
        <begin position="467"/>
        <end position="541"/>
    </location>
</feature>
<dbReference type="OrthoDB" id="9801560at2"/>
<evidence type="ECO:0000259" key="14">
    <source>
        <dbReference type="Pfam" id="PF20974"/>
    </source>
</evidence>
<comment type="catalytic activity">
    <reaction evidence="8 9">
        <text>tRNA(Gln) + L-glutamine + ATP = L-glutaminyl-tRNA(Gln) + AMP + diphosphate</text>
        <dbReference type="Rhea" id="RHEA:20121"/>
        <dbReference type="Rhea" id="RHEA-COMP:9662"/>
        <dbReference type="Rhea" id="RHEA-COMP:9681"/>
        <dbReference type="ChEBI" id="CHEBI:30616"/>
        <dbReference type="ChEBI" id="CHEBI:33019"/>
        <dbReference type="ChEBI" id="CHEBI:58359"/>
        <dbReference type="ChEBI" id="CHEBI:78442"/>
        <dbReference type="ChEBI" id="CHEBI:78521"/>
        <dbReference type="ChEBI" id="CHEBI:456215"/>
        <dbReference type="EC" id="6.1.1.18"/>
    </reaction>
</comment>
<evidence type="ECO:0000256" key="9">
    <source>
        <dbReference type="HAMAP-Rule" id="MF_00126"/>
    </source>
</evidence>
<dbReference type="Proteomes" id="UP000184516">
    <property type="component" value="Unassembled WGS sequence"/>
</dbReference>
<feature type="binding site" evidence="9">
    <location>
        <begin position="269"/>
        <end position="270"/>
    </location>
    <ligand>
        <name>ATP</name>
        <dbReference type="ChEBI" id="CHEBI:30616"/>
    </ligand>
</feature>
<sequence>MSAEEKSLHFIEQIIEDSLASGFPQDKLRFRFPPEPNGYLHIGHAKSICLNFGLGLKYNAPVNLRFDDTNPAKEEQEYVDAIKEDLQWLGFNWAEERYASDYFQQLYDWAILMIKNGKAYVDSQSSEDMAAQKGTPTQPGVDGPYRNRSVEENLTLFEGMKNGDFQEGSHVLRAKIDMASTNMLMRDPLMYRVLHRHHHRTGNDWKIYPMYDYAHGESDYIEQISHSICTLEFVMHRELYNWFLDQIYPESSSGSNDKKVKPHQYEFARLNLNYTVMSKRKLLQLVQENIVNGWDDPRMPTISGLRRRGYTANSIRKFCDIIGVAKRENVIDVSLLEFCLREDLNKTAPRVMAVLDPVKVIITNYPEGKEELLDAENNQEDENAGFRKVPFSRELYIEREDFLEVAPAKFFRLSIGNEVRLKNAYIIKGESVVKDSEGNITEINVTYDTDSLSGSGSEASKRKVAGTLHWVSIQHAVEAEVRLYDRLFIDEAPDSHKEKNFLDFMNANSLQIVKGFVEPSLSTAKSGDKFQFQRLGYFNVDKDSTPSKLVFNKTVGLKDAWEEKGKKEENSINNALKEINKYFKVATREERIAIREAIGETLAGIANYSLLQNSFKKNINNNKTSLLFAQLILKYSSLKTSDFEKEDVSKLYLMSLRSESTFVRSRALLNLLDLEYDSDFVNSFKEEILKLKSNPTKSTTERETEFIEQVLNK</sequence>
<evidence type="ECO:0000256" key="10">
    <source>
        <dbReference type="RuleBase" id="RU363037"/>
    </source>
</evidence>
<keyword evidence="4 9" id="KW-0547">Nucleotide-binding</keyword>
<dbReference type="InterPro" id="IPR049437">
    <property type="entry name" value="tRNA-synt_1c_C2"/>
</dbReference>
<evidence type="ECO:0000313" key="15">
    <source>
        <dbReference type="EMBL" id="SHF84579.1"/>
    </source>
</evidence>
<evidence type="ECO:0000259" key="13">
    <source>
        <dbReference type="Pfam" id="PF03950"/>
    </source>
</evidence>
<dbReference type="InterPro" id="IPR022861">
    <property type="entry name" value="Gln_tRNA_ligase_bac"/>
</dbReference>
<dbReference type="Gene3D" id="2.40.240.10">
    <property type="entry name" value="Ribosomal Protein L25, Chain P"/>
    <property type="match status" value="2"/>
</dbReference>
<dbReference type="PRINTS" id="PR00987">
    <property type="entry name" value="TRNASYNTHGLU"/>
</dbReference>
<dbReference type="SUPFAM" id="SSF52374">
    <property type="entry name" value="Nucleotidylyl transferase"/>
    <property type="match status" value="1"/>
</dbReference>
<feature type="domain" description="Glutamyl/glutaminyl-tRNA synthetase class Ib anti-codon binding" evidence="13">
    <location>
        <begin position="348"/>
        <end position="448"/>
    </location>
</feature>
<dbReference type="EMBL" id="FQWB01000001">
    <property type="protein sequence ID" value="SHF84579.1"/>
    <property type="molecule type" value="Genomic_DNA"/>
</dbReference>
<dbReference type="FunFam" id="3.40.50.620:FF:000037">
    <property type="entry name" value="Glutamine--tRNA ligase cytoplasmic"/>
    <property type="match status" value="1"/>
</dbReference>
<evidence type="ECO:0000256" key="4">
    <source>
        <dbReference type="ARBA" id="ARBA00022741"/>
    </source>
</evidence>
<dbReference type="Pfam" id="PF20974">
    <property type="entry name" value="tRNA-synt_1c_C2"/>
    <property type="match status" value="1"/>
</dbReference>
<evidence type="ECO:0000256" key="6">
    <source>
        <dbReference type="ARBA" id="ARBA00022917"/>
    </source>
</evidence>
<dbReference type="InterPro" id="IPR000924">
    <property type="entry name" value="Glu/Gln-tRNA-synth"/>
</dbReference>
<evidence type="ECO:0000256" key="1">
    <source>
        <dbReference type="ARBA" id="ARBA00005594"/>
    </source>
</evidence>
<dbReference type="NCBIfam" id="NF011291">
    <property type="entry name" value="PRK14703.1"/>
    <property type="match status" value="1"/>
</dbReference>
<dbReference type="STRING" id="468056.SAMN05443549_101554"/>
<evidence type="ECO:0000256" key="5">
    <source>
        <dbReference type="ARBA" id="ARBA00022840"/>
    </source>
</evidence>
<comment type="caution">
    <text evidence="9">Lacks conserved residue(s) required for the propagation of feature annotation.</text>
</comment>
<keyword evidence="3 9" id="KW-0436">Ligase</keyword>
<feature type="domain" description="Glutamyl/glutaminyl-tRNA synthetase class Ib catalytic" evidence="12">
    <location>
        <begin position="27"/>
        <end position="345"/>
    </location>
</feature>
<dbReference type="GO" id="GO:0006425">
    <property type="term" value="P:glutaminyl-tRNA aminoacylation"/>
    <property type="evidence" value="ECO:0007669"/>
    <property type="project" value="UniProtKB-UniRule"/>
</dbReference>
<keyword evidence="7 9" id="KW-0030">Aminoacyl-tRNA synthetase</keyword>
<evidence type="ECO:0000256" key="2">
    <source>
        <dbReference type="ARBA" id="ARBA00022490"/>
    </source>
</evidence>
<dbReference type="PROSITE" id="PS00178">
    <property type="entry name" value="AA_TRNA_LIGASE_I"/>
    <property type="match status" value="1"/>
</dbReference>
<dbReference type="InterPro" id="IPR001412">
    <property type="entry name" value="aa-tRNA-synth_I_CS"/>
</dbReference>
<feature type="short sequence motif" description="'KMSKS' region" evidence="9">
    <location>
        <begin position="276"/>
        <end position="280"/>
    </location>
</feature>
<evidence type="ECO:0000313" key="16">
    <source>
        <dbReference type="Proteomes" id="UP000184516"/>
    </source>
</evidence>
<comment type="similarity">
    <text evidence="1 9 10">Belongs to the class-I aminoacyl-tRNA synthetase family.</text>
</comment>
<feature type="binding site" evidence="9">
    <location>
        <position position="67"/>
    </location>
    <ligand>
        <name>L-glutamine</name>
        <dbReference type="ChEBI" id="CHEBI:58359"/>
    </ligand>
</feature>
<feature type="binding site" evidence="9">
    <location>
        <position position="211"/>
    </location>
    <ligand>
        <name>L-glutamine</name>
        <dbReference type="ChEBI" id="CHEBI:58359"/>
    </ligand>
</feature>
<dbReference type="Gene3D" id="3.40.50.620">
    <property type="entry name" value="HUPs"/>
    <property type="match status" value="1"/>
</dbReference>
<dbReference type="PANTHER" id="PTHR43097:SF5">
    <property type="entry name" value="GLUTAMATE--TRNA LIGASE"/>
    <property type="match status" value="1"/>
</dbReference>
<feature type="binding site" evidence="9">
    <location>
        <begin position="41"/>
        <end position="47"/>
    </location>
    <ligand>
        <name>ATP</name>
        <dbReference type="ChEBI" id="CHEBI:30616"/>
    </ligand>
</feature>
<dbReference type="HAMAP" id="MF_00126">
    <property type="entry name" value="Gln_tRNA_synth"/>
    <property type="match status" value="1"/>
</dbReference>
<dbReference type="InterPro" id="IPR020058">
    <property type="entry name" value="Glu/Gln-tRNA-synth_Ib_cat-dom"/>
</dbReference>
<evidence type="ECO:0000259" key="12">
    <source>
        <dbReference type="Pfam" id="PF00749"/>
    </source>
</evidence>
<keyword evidence="5 9" id="KW-0067">ATP-binding</keyword>
<proteinExistence type="inferred from homology"/>
<keyword evidence="6 9" id="KW-0648">Protein biosynthesis</keyword>
<dbReference type="InterPro" id="IPR014729">
    <property type="entry name" value="Rossmann-like_a/b/a_fold"/>
</dbReference>
<protein>
    <recommendedName>
        <fullName evidence="9">Glutamine--tRNA ligase</fullName>
        <ecNumber evidence="9">6.1.1.18</ecNumber>
    </recommendedName>
    <alternativeName>
        <fullName evidence="9">Glutaminyl-tRNA synthetase</fullName>
        <shortName evidence="9">GlnRS</shortName>
    </alternativeName>
</protein>
<evidence type="ECO:0000256" key="3">
    <source>
        <dbReference type="ARBA" id="ARBA00022598"/>
    </source>
</evidence>
<dbReference type="EC" id="6.1.1.18" evidence="9"/>
<dbReference type="AlphaFoldDB" id="A0A1M5EZD5"/>
<dbReference type="Pfam" id="PF00749">
    <property type="entry name" value="tRNA-synt_1c"/>
    <property type="match status" value="1"/>
</dbReference>
<dbReference type="GO" id="GO:0005829">
    <property type="term" value="C:cytosol"/>
    <property type="evidence" value="ECO:0007669"/>
    <property type="project" value="TreeGrafter"/>
</dbReference>
<dbReference type="InterPro" id="IPR004514">
    <property type="entry name" value="Gln-tRNA-synth"/>
</dbReference>
<reference evidence="16" key="1">
    <citation type="submission" date="2016-11" db="EMBL/GenBank/DDBJ databases">
        <authorList>
            <person name="Varghese N."/>
            <person name="Submissions S."/>
        </authorList>
    </citation>
    <scope>NUCLEOTIDE SEQUENCE [LARGE SCALE GENOMIC DNA]</scope>
    <source>
        <strain evidence="16">DSM 19978</strain>
    </source>
</reference>
<name>A0A1M5EZD5_9FLAO</name>
<organism evidence="15 16">
    <name type="scientific">Flavobacterium fluvii</name>
    <dbReference type="NCBI Taxonomy" id="468056"/>
    <lineage>
        <taxon>Bacteria</taxon>
        <taxon>Pseudomonadati</taxon>
        <taxon>Bacteroidota</taxon>
        <taxon>Flavobacteriia</taxon>
        <taxon>Flavobacteriales</taxon>
        <taxon>Flavobacteriaceae</taxon>
        <taxon>Flavobacterium</taxon>
    </lineage>
</organism>
<comment type="subcellular location">
    <subcellularLocation>
        <location evidence="9">Cytoplasm</location>
    </subcellularLocation>
</comment>
<keyword evidence="2 9" id="KW-0963">Cytoplasm</keyword>
<feature type="region of interest" description="Disordered" evidence="11">
    <location>
        <begin position="125"/>
        <end position="145"/>
    </location>
</feature>
<dbReference type="GO" id="GO:0004819">
    <property type="term" value="F:glutamine-tRNA ligase activity"/>
    <property type="evidence" value="ECO:0007669"/>
    <property type="project" value="UniProtKB-UniRule"/>
</dbReference>
<comment type="subunit">
    <text evidence="9">Monomer.</text>
</comment>